<name>A0A9X1NJD9_9ACTN</name>
<keyword evidence="2" id="KW-1185">Reference proteome</keyword>
<comment type="caution">
    <text evidence="1">The sequence shown here is derived from an EMBL/GenBank/DDBJ whole genome shotgun (WGS) entry which is preliminary data.</text>
</comment>
<dbReference type="AlphaFoldDB" id="A0A9X1NJD9"/>
<dbReference type="Proteomes" id="UP001138997">
    <property type="component" value="Unassembled WGS sequence"/>
</dbReference>
<accession>A0A9X1NJD9</accession>
<sequence length="76" mass="8744">MGRKRWHAVHHAPDRCPVHSKNIYPSSAVAGIKARAVEVKEGLESGAMDTFYCEDSKGWHIGHRSIRDRIERKWSF</sequence>
<protein>
    <submittedName>
        <fullName evidence="1">Uncharacterized protein</fullName>
    </submittedName>
</protein>
<dbReference type="EMBL" id="JAJOMB010000021">
    <property type="protein sequence ID" value="MCD5315248.1"/>
    <property type="molecule type" value="Genomic_DNA"/>
</dbReference>
<dbReference type="RefSeq" id="WP_231448052.1">
    <property type="nucleotide sequence ID" value="NZ_JAJOMB010000021.1"/>
</dbReference>
<proteinExistence type="predicted"/>
<organism evidence="1 2">
    <name type="scientific">Kineosporia babensis</name>
    <dbReference type="NCBI Taxonomy" id="499548"/>
    <lineage>
        <taxon>Bacteria</taxon>
        <taxon>Bacillati</taxon>
        <taxon>Actinomycetota</taxon>
        <taxon>Actinomycetes</taxon>
        <taxon>Kineosporiales</taxon>
        <taxon>Kineosporiaceae</taxon>
        <taxon>Kineosporia</taxon>
    </lineage>
</organism>
<evidence type="ECO:0000313" key="2">
    <source>
        <dbReference type="Proteomes" id="UP001138997"/>
    </source>
</evidence>
<gene>
    <name evidence="1" type="ORF">LR394_30535</name>
</gene>
<reference evidence="1" key="1">
    <citation type="submission" date="2021-11" db="EMBL/GenBank/DDBJ databases">
        <title>Streptomyces corallinus and Kineosporia corallina sp. nov., two new coral-derived marine actinobacteria.</title>
        <authorList>
            <person name="Buangrab K."/>
            <person name="Sutthacheep M."/>
            <person name="Yeemin T."/>
            <person name="Harunari E."/>
            <person name="Igarashi Y."/>
            <person name="Sripreechasak P."/>
            <person name="Kanchanasin P."/>
            <person name="Tanasupawat S."/>
            <person name="Phongsopitanun W."/>
        </authorList>
    </citation>
    <scope>NUCLEOTIDE SEQUENCE</scope>
    <source>
        <strain evidence="1">JCM 31032</strain>
    </source>
</reference>
<evidence type="ECO:0000313" key="1">
    <source>
        <dbReference type="EMBL" id="MCD5315248.1"/>
    </source>
</evidence>